<dbReference type="Proteomes" id="UP000004136">
    <property type="component" value="Unassembled WGS sequence"/>
</dbReference>
<feature type="compositionally biased region" description="Polar residues" evidence="1">
    <location>
        <begin position="1"/>
        <end position="10"/>
    </location>
</feature>
<feature type="compositionally biased region" description="Polar residues" evidence="1">
    <location>
        <begin position="36"/>
        <end position="48"/>
    </location>
</feature>
<reference evidence="2 3" key="1">
    <citation type="submission" date="2012-04" db="EMBL/GenBank/DDBJ databases">
        <title>The Genome Sequence of Bacillus cereus HuA2-1.</title>
        <authorList>
            <consortium name="The Broad Institute Genome Sequencing Platform"/>
            <consortium name="The Broad Institute Genome Sequencing Center for Infectious Disease"/>
            <person name="Feldgarden M."/>
            <person name="Van der Auwera G.A."/>
            <person name="Mahillon J."/>
            <person name="Duprez V."/>
            <person name="Timmery S."/>
            <person name="Mattelet C."/>
            <person name="Dierick K."/>
            <person name="Sun M."/>
            <person name="Yu Z."/>
            <person name="Zhu L."/>
            <person name="Hu X."/>
            <person name="Shank E.B."/>
            <person name="Swiecicka I."/>
            <person name="Hansen B.M."/>
            <person name="Andrup L."/>
            <person name="Young S.K."/>
            <person name="Zeng Q."/>
            <person name="Gargeya S."/>
            <person name="Fitzgerald M."/>
            <person name="Haas B."/>
            <person name="Abouelleil A."/>
            <person name="Alvarado L."/>
            <person name="Arachchi H.M."/>
            <person name="Berlin A."/>
            <person name="Chapman S.B."/>
            <person name="Goldberg J."/>
            <person name="Griggs A."/>
            <person name="Gujja S."/>
            <person name="Hansen M."/>
            <person name="Howarth C."/>
            <person name="Imamovic A."/>
            <person name="Larimer J."/>
            <person name="McCowen C."/>
            <person name="Montmayeur A."/>
            <person name="Murphy C."/>
            <person name="Neiman D."/>
            <person name="Pearson M."/>
            <person name="Priest M."/>
            <person name="Roberts A."/>
            <person name="Saif S."/>
            <person name="Shea T."/>
            <person name="Sisk P."/>
            <person name="Sykes S."/>
            <person name="Wortman J."/>
            <person name="Nusbaum C."/>
            <person name="Birren B."/>
        </authorList>
    </citation>
    <scope>NUCLEOTIDE SEQUENCE [LARGE SCALE GENOMIC DNA]</scope>
    <source>
        <strain evidence="2 3">HuA2-1</strain>
    </source>
</reference>
<dbReference type="HOGENOM" id="CLU_2986841_0_0_9"/>
<dbReference type="AlphaFoldDB" id="J9CGH7"/>
<evidence type="ECO:0000313" key="2">
    <source>
        <dbReference type="EMBL" id="EJV84532.1"/>
    </source>
</evidence>
<evidence type="ECO:0000313" key="3">
    <source>
        <dbReference type="Proteomes" id="UP000004136"/>
    </source>
</evidence>
<name>J9CGH7_BACCE</name>
<organism evidence="2 3">
    <name type="scientific">Bacillus cereus HuA2-1</name>
    <dbReference type="NCBI Taxonomy" id="1053201"/>
    <lineage>
        <taxon>Bacteria</taxon>
        <taxon>Bacillati</taxon>
        <taxon>Bacillota</taxon>
        <taxon>Bacilli</taxon>
        <taxon>Bacillales</taxon>
        <taxon>Bacillaceae</taxon>
        <taxon>Bacillus</taxon>
        <taxon>Bacillus cereus group</taxon>
    </lineage>
</organism>
<feature type="region of interest" description="Disordered" evidence="1">
    <location>
        <begin position="1"/>
        <end position="24"/>
    </location>
</feature>
<dbReference type="EMBL" id="AHDV01000017">
    <property type="protein sequence ID" value="EJV84532.1"/>
    <property type="molecule type" value="Genomic_DNA"/>
</dbReference>
<protein>
    <submittedName>
        <fullName evidence="2">Uncharacterized protein</fullName>
    </submittedName>
</protein>
<dbReference type="PATRIC" id="fig|1053201.3.peg.2547"/>
<feature type="region of interest" description="Disordered" evidence="1">
    <location>
        <begin position="36"/>
        <end position="57"/>
    </location>
</feature>
<proteinExistence type="predicted"/>
<sequence>MDTTQQNSNAWDKKVEEGSRYTQPVSSEVILKKVNQVNGKSQSPQKNQFLEIGFQSH</sequence>
<comment type="caution">
    <text evidence="2">The sequence shown here is derived from an EMBL/GenBank/DDBJ whole genome shotgun (WGS) entry which is preliminary data.</text>
</comment>
<evidence type="ECO:0000256" key="1">
    <source>
        <dbReference type="SAM" id="MobiDB-lite"/>
    </source>
</evidence>
<accession>J9CGH7</accession>
<gene>
    <name evidence="2" type="ORF">IG3_02491</name>
</gene>